<proteinExistence type="predicted"/>
<organism evidence="1 2">
    <name type="scientific">Paludibaculum fermentans</name>
    <dbReference type="NCBI Taxonomy" id="1473598"/>
    <lineage>
        <taxon>Bacteria</taxon>
        <taxon>Pseudomonadati</taxon>
        <taxon>Acidobacteriota</taxon>
        <taxon>Terriglobia</taxon>
        <taxon>Bryobacterales</taxon>
        <taxon>Bryobacteraceae</taxon>
        <taxon>Paludibaculum</taxon>
    </lineage>
</organism>
<gene>
    <name evidence="1" type="ORF">IRI77_00270</name>
</gene>
<name>A0A7S7SKK9_PALFE</name>
<dbReference type="EMBL" id="CP063849">
    <property type="protein sequence ID" value="QOY88434.1"/>
    <property type="molecule type" value="Genomic_DNA"/>
</dbReference>
<evidence type="ECO:0000313" key="2">
    <source>
        <dbReference type="Proteomes" id="UP000593892"/>
    </source>
</evidence>
<evidence type="ECO:0000313" key="1">
    <source>
        <dbReference type="EMBL" id="QOY88434.1"/>
    </source>
</evidence>
<dbReference type="Pfam" id="PF05638">
    <property type="entry name" value="T6SS_HCP"/>
    <property type="match status" value="1"/>
</dbReference>
<dbReference type="KEGG" id="pfer:IRI77_00270"/>
<reference evidence="1 2" key="1">
    <citation type="submission" date="2020-10" db="EMBL/GenBank/DDBJ databases">
        <title>Complete genome sequence of Paludibaculum fermentans P105T, a facultatively anaerobic acidobacterium capable of dissimilatory Fe(III) reduction.</title>
        <authorList>
            <person name="Dedysh S.N."/>
            <person name="Beletsky A.V."/>
            <person name="Kulichevskaya I.S."/>
            <person name="Mardanov A.V."/>
            <person name="Ravin N.V."/>
        </authorList>
    </citation>
    <scope>NUCLEOTIDE SEQUENCE [LARGE SCALE GENOMIC DNA]</scope>
    <source>
        <strain evidence="1 2">P105</strain>
    </source>
</reference>
<dbReference type="PANTHER" id="PTHR36152">
    <property type="entry name" value="CYTOPLASMIC PROTEIN-RELATED"/>
    <property type="match status" value="1"/>
</dbReference>
<sequence>MAYDAFMWLDGGEPTAEGETLDATYKDKKAFEIYSFSFGASNPTTIGSASGGAGAGKVSISSFNIMKKTDSASAAMFTNCAKGKHFDAAHVVLRKAGGVAIEYLKYNFEEVFVESIQWSGSSGGDDTPTESVSFAFGKMAIEYEPQLAKGEEGTKKTATWDIRTNMPS</sequence>
<dbReference type="InterPro" id="IPR036624">
    <property type="entry name" value="Hcp1-lik_sf"/>
</dbReference>
<dbReference type="Proteomes" id="UP000593892">
    <property type="component" value="Chromosome"/>
</dbReference>
<dbReference type="PANTHER" id="PTHR36152:SF5">
    <property type="entry name" value="PROTEIN HCP1"/>
    <property type="match status" value="1"/>
</dbReference>
<dbReference type="InterPro" id="IPR053165">
    <property type="entry name" value="HSI-I_assembly_Hcp1"/>
</dbReference>
<accession>A0A7S7SKK9</accession>
<dbReference type="SUPFAM" id="SSF141452">
    <property type="entry name" value="Hcp1-like"/>
    <property type="match status" value="1"/>
</dbReference>
<dbReference type="InterPro" id="IPR008514">
    <property type="entry name" value="T6SS_Hcp"/>
</dbReference>
<keyword evidence="2" id="KW-1185">Reference proteome</keyword>
<protein>
    <submittedName>
        <fullName evidence="1">Type VI secretion system tube protein Hcp</fullName>
    </submittedName>
</protein>
<dbReference type="AlphaFoldDB" id="A0A7S7SKK9"/>
<dbReference type="RefSeq" id="WP_194450096.1">
    <property type="nucleotide sequence ID" value="NZ_CP063849.1"/>
</dbReference>
<dbReference type="Gene3D" id="2.30.110.20">
    <property type="entry name" value="Hcp1-like"/>
    <property type="match status" value="1"/>
</dbReference>